<dbReference type="PANTHER" id="PTHR11937">
    <property type="entry name" value="ACTIN"/>
    <property type="match status" value="1"/>
</dbReference>
<gene>
    <name evidence="2" type="ORF">MAR_009824</name>
</gene>
<evidence type="ECO:0000313" key="2">
    <source>
        <dbReference type="EMBL" id="WAR03266.1"/>
    </source>
</evidence>
<proteinExistence type="predicted"/>
<dbReference type="InterPro" id="IPR043129">
    <property type="entry name" value="ATPase_NBD"/>
</dbReference>
<protein>
    <submittedName>
        <fullName evidence="2">ACT-like protein</fullName>
    </submittedName>
</protein>
<dbReference type="EMBL" id="CP111015">
    <property type="protein sequence ID" value="WAR03266.1"/>
    <property type="molecule type" value="Genomic_DNA"/>
</dbReference>
<accession>A0ABY7E7Z5</accession>
<reference evidence="2" key="1">
    <citation type="submission" date="2022-11" db="EMBL/GenBank/DDBJ databases">
        <title>Centuries of genome instability and evolution in soft-shell clam transmissible cancer (bioRxiv).</title>
        <authorList>
            <person name="Hart S.F.M."/>
            <person name="Yonemitsu M.A."/>
            <person name="Giersch R.M."/>
            <person name="Beal B.F."/>
            <person name="Arriagada G."/>
            <person name="Davis B.W."/>
            <person name="Ostrander E.A."/>
            <person name="Goff S.P."/>
            <person name="Metzger M.J."/>
        </authorList>
    </citation>
    <scope>NUCLEOTIDE SEQUENCE</scope>
    <source>
        <strain evidence="2">MELC-2E11</strain>
        <tissue evidence="2">Siphon/mantle</tissue>
    </source>
</reference>
<dbReference type="SUPFAM" id="SSF53067">
    <property type="entry name" value="Actin-like ATPase domain"/>
    <property type="match status" value="1"/>
</dbReference>
<evidence type="ECO:0000256" key="1">
    <source>
        <dbReference type="ARBA" id="ARBA00003520"/>
    </source>
</evidence>
<organism evidence="2 3">
    <name type="scientific">Mya arenaria</name>
    <name type="common">Soft-shell clam</name>
    <dbReference type="NCBI Taxonomy" id="6604"/>
    <lineage>
        <taxon>Eukaryota</taxon>
        <taxon>Metazoa</taxon>
        <taxon>Spiralia</taxon>
        <taxon>Lophotrochozoa</taxon>
        <taxon>Mollusca</taxon>
        <taxon>Bivalvia</taxon>
        <taxon>Autobranchia</taxon>
        <taxon>Heteroconchia</taxon>
        <taxon>Euheterodonta</taxon>
        <taxon>Imparidentia</taxon>
        <taxon>Neoheterodontei</taxon>
        <taxon>Myida</taxon>
        <taxon>Myoidea</taxon>
        <taxon>Myidae</taxon>
        <taxon>Mya</taxon>
    </lineage>
</organism>
<evidence type="ECO:0000313" key="3">
    <source>
        <dbReference type="Proteomes" id="UP001164746"/>
    </source>
</evidence>
<comment type="function">
    <text evidence="1">Actins are highly conserved proteins that are involved in various types of cell motility and are ubiquitously expressed in all eukaryotic cells.</text>
</comment>
<name>A0ABY7E7Z5_MYAAR</name>
<dbReference type="Gene3D" id="3.90.640.10">
    <property type="entry name" value="Actin, Chain A, domain 4"/>
    <property type="match status" value="1"/>
</dbReference>
<sequence>MQLPDGKLVTVGNERFRCAEVLFNPSLINVEQPSISELEYNAIWKTDIHCRADRCCNLILDGIYNVSSALLQDFQSDFKKSEHLLYHRQFKSKKGVRSGSIRLSALPGFPMGHSNFHFGALLIIAAPDDCSEDVCLHI</sequence>
<dbReference type="Pfam" id="PF00022">
    <property type="entry name" value="Actin"/>
    <property type="match status" value="1"/>
</dbReference>
<dbReference type="InterPro" id="IPR004000">
    <property type="entry name" value="Actin"/>
</dbReference>
<feature type="non-terminal residue" evidence="2">
    <location>
        <position position="138"/>
    </location>
</feature>
<dbReference type="Proteomes" id="UP001164746">
    <property type="component" value="Chromosome 4"/>
</dbReference>
<keyword evidence="3" id="KW-1185">Reference proteome</keyword>